<accession>A0ABV5KJB6</accession>
<dbReference type="InterPro" id="IPR013325">
    <property type="entry name" value="RNA_pol_sigma_r2"/>
</dbReference>
<dbReference type="Proteomes" id="UP001589747">
    <property type="component" value="Unassembled WGS sequence"/>
</dbReference>
<dbReference type="Gene3D" id="1.10.1740.10">
    <property type="match status" value="1"/>
</dbReference>
<dbReference type="InterPro" id="IPR013249">
    <property type="entry name" value="RNA_pol_sigma70_r4_t2"/>
</dbReference>
<dbReference type="NCBIfam" id="TIGR02937">
    <property type="entry name" value="sigma70-ECF"/>
    <property type="match status" value="1"/>
</dbReference>
<keyword evidence="5" id="KW-0804">Transcription</keyword>
<dbReference type="PANTHER" id="PTHR43133">
    <property type="entry name" value="RNA POLYMERASE ECF-TYPE SIGMA FACTO"/>
    <property type="match status" value="1"/>
</dbReference>
<proteinExistence type="inferred from homology"/>
<keyword evidence="9" id="KW-1185">Reference proteome</keyword>
<evidence type="ECO:0000313" key="9">
    <source>
        <dbReference type="Proteomes" id="UP001589747"/>
    </source>
</evidence>
<organism evidence="8 9">
    <name type="scientific">Paenibacillus aurantiacus</name>
    <dbReference type="NCBI Taxonomy" id="1936118"/>
    <lineage>
        <taxon>Bacteria</taxon>
        <taxon>Bacillati</taxon>
        <taxon>Bacillota</taxon>
        <taxon>Bacilli</taxon>
        <taxon>Bacillales</taxon>
        <taxon>Paenibacillaceae</taxon>
        <taxon>Paenibacillus</taxon>
    </lineage>
</organism>
<evidence type="ECO:0000259" key="6">
    <source>
        <dbReference type="Pfam" id="PF04542"/>
    </source>
</evidence>
<dbReference type="InterPro" id="IPR013324">
    <property type="entry name" value="RNA_pol_sigma_r3/r4-like"/>
</dbReference>
<dbReference type="Pfam" id="PF08281">
    <property type="entry name" value="Sigma70_r4_2"/>
    <property type="match status" value="1"/>
</dbReference>
<dbReference type="SUPFAM" id="SSF88659">
    <property type="entry name" value="Sigma3 and sigma4 domains of RNA polymerase sigma factors"/>
    <property type="match status" value="1"/>
</dbReference>
<evidence type="ECO:0000256" key="4">
    <source>
        <dbReference type="ARBA" id="ARBA00023125"/>
    </source>
</evidence>
<name>A0ABV5KJB6_9BACL</name>
<evidence type="ECO:0000259" key="7">
    <source>
        <dbReference type="Pfam" id="PF08281"/>
    </source>
</evidence>
<evidence type="ECO:0000256" key="5">
    <source>
        <dbReference type="ARBA" id="ARBA00023163"/>
    </source>
</evidence>
<gene>
    <name evidence="8" type="ORF">ACFFSY_05200</name>
</gene>
<dbReference type="InterPro" id="IPR014284">
    <property type="entry name" value="RNA_pol_sigma-70_dom"/>
</dbReference>
<keyword evidence="2" id="KW-0805">Transcription regulation</keyword>
<dbReference type="EMBL" id="JBHMDO010000010">
    <property type="protein sequence ID" value="MFB9325317.1"/>
    <property type="molecule type" value="Genomic_DNA"/>
</dbReference>
<evidence type="ECO:0000256" key="1">
    <source>
        <dbReference type="ARBA" id="ARBA00010641"/>
    </source>
</evidence>
<dbReference type="PANTHER" id="PTHR43133:SF8">
    <property type="entry name" value="RNA POLYMERASE SIGMA FACTOR HI_1459-RELATED"/>
    <property type="match status" value="1"/>
</dbReference>
<keyword evidence="4" id="KW-0238">DNA-binding</keyword>
<dbReference type="InterPro" id="IPR039425">
    <property type="entry name" value="RNA_pol_sigma-70-like"/>
</dbReference>
<dbReference type="InterPro" id="IPR007627">
    <property type="entry name" value="RNA_pol_sigma70_r2"/>
</dbReference>
<evidence type="ECO:0000313" key="8">
    <source>
        <dbReference type="EMBL" id="MFB9325317.1"/>
    </source>
</evidence>
<feature type="domain" description="RNA polymerase sigma-70 region 2" evidence="6">
    <location>
        <begin position="12"/>
        <end position="76"/>
    </location>
</feature>
<evidence type="ECO:0000256" key="3">
    <source>
        <dbReference type="ARBA" id="ARBA00023082"/>
    </source>
</evidence>
<keyword evidence="3" id="KW-0731">Sigma factor</keyword>
<sequence>MSTSDQAVSSAQWRQDLYRYCKRLTSSDWEAEDLVQETSLRVLAYLTGERRHPNLQALLLRTAKNIWIDQCRRQRKLQTILHEQLQVGNEAEDGMSKSGMETEQLLGALNRSLSPLQLTIFLLRDVFQYTAIETARLLNTSEGAVKAALLRARRGLARIRVQLMSEERFEERRSEKERQFVRAYTEAFQSANTAGLVVLALTQMQPAEQTTVAVGMPGIGMGQTSSGYTRADATSMVMAMWAA</sequence>
<dbReference type="Gene3D" id="1.10.10.10">
    <property type="entry name" value="Winged helix-like DNA-binding domain superfamily/Winged helix DNA-binding domain"/>
    <property type="match status" value="1"/>
</dbReference>
<comment type="similarity">
    <text evidence="1">Belongs to the sigma-70 factor family. ECF subfamily.</text>
</comment>
<reference evidence="8 9" key="1">
    <citation type="submission" date="2024-09" db="EMBL/GenBank/DDBJ databases">
        <authorList>
            <person name="Sun Q."/>
            <person name="Mori K."/>
        </authorList>
    </citation>
    <scope>NUCLEOTIDE SEQUENCE [LARGE SCALE GENOMIC DNA]</scope>
    <source>
        <strain evidence="8 9">TISTR 2452</strain>
    </source>
</reference>
<dbReference type="RefSeq" id="WP_377490911.1">
    <property type="nucleotide sequence ID" value="NZ_JBHMDO010000010.1"/>
</dbReference>
<protein>
    <submittedName>
        <fullName evidence="8">RNA polymerase sigma factor</fullName>
    </submittedName>
</protein>
<dbReference type="Pfam" id="PF04542">
    <property type="entry name" value="Sigma70_r2"/>
    <property type="match status" value="1"/>
</dbReference>
<feature type="domain" description="RNA polymerase sigma factor 70 region 4 type 2" evidence="7">
    <location>
        <begin position="111"/>
        <end position="154"/>
    </location>
</feature>
<dbReference type="SUPFAM" id="SSF88946">
    <property type="entry name" value="Sigma2 domain of RNA polymerase sigma factors"/>
    <property type="match status" value="1"/>
</dbReference>
<evidence type="ECO:0000256" key="2">
    <source>
        <dbReference type="ARBA" id="ARBA00023015"/>
    </source>
</evidence>
<comment type="caution">
    <text evidence="8">The sequence shown here is derived from an EMBL/GenBank/DDBJ whole genome shotgun (WGS) entry which is preliminary data.</text>
</comment>
<dbReference type="InterPro" id="IPR036388">
    <property type="entry name" value="WH-like_DNA-bd_sf"/>
</dbReference>